<evidence type="ECO:0000313" key="3">
    <source>
        <dbReference type="Proteomes" id="UP000477680"/>
    </source>
</evidence>
<dbReference type="EMBL" id="CP048711">
    <property type="protein sequence ID" value="QIB67307.1"/>
    <property type="molecule type" value="Genomic_DNA"/>
</dbReference>
<proteinExistence type="predicted"/>
<protein>
    <submittedName>
        <fullName evidence="2">Type II toxin-antitoxin system CcdA family antitoxin</fullName>
    </submittedName>
</protein>
<organism evidence="2 3">
    <name type="scientific">Kineobactrum salinum</name>
    <dbReference type="NCBI Taxonomy" id="2708301"/>
    <lineage>
        <taxon>Bacteria</taxon>
        <taxon>Pseudomonadati</taxon>
        <taxon>Pseudomonadota</taxon>
        <taxon>Gammaproteobacteria</taxon>
        <taxon>Cellvibrionales</taxon>
        <taxon>Halieaceae</taxon>
        <taxon>Kineobactrum</taxon>
    </lineage>
</organism>
<name>A0A6C0U8E1_9GAMM</name>
<dbReference type="AlphaFoldDB" id="A0A6C0U8E1"/>
<dbReference type="Pfam" id="PF07362">
    <property type="entry name" value="CcdA"/>
    <property type="match status" value="1"/>
</dbReference>
<dbReference type="Proteomes" id="UP000477680">
    <property type="component" value="Chromosome"/>
</dbReference>
<reference evidence="2 3" key="1">
    <citation type="submission" date="2020-02" db="EMBL/GenBank/DDBJ databases">
        <title>Genome sequencing for Kineobactrum sp. M2.</title>
        <authorList>
            <person name="Park S.-J."/>
        </authorList>
    </citation>
    <scope>NUCLEOTIDE SEQUENCE [LARGE SCALE GENOMIC DNA]</scope>
    <source>
        <strain evidence="2 3">M2</strain>
    </source>
</reference>
<sequence>MNHVYNTQAPKKPTNVSINSDLLEKARSLNINLSATLELALAELLRTEHRAQWLRENADAIQAYNQFVETNGTFSDSVRKF</sequence>
<dbReference type="RefSeq" id="WP_163496734.1">
    <property type="nucleotide sequence ID" value="NZ_CP048711.1"/>
</dbReference>
<gene>
    <name evidence="2" type="ORF">G3T16_19805</name>
</gene>
<dbReference type="KEGG" id="kim:G3T16_19805"/>
<keyword evidence="3" id="KW-1185">Reference proteome</keyword>
<keyword evidence="1" id="KW-1277">Toxin-antitoxin system</keyword>
<accession>A0A6C0U8E1</accession>
<evidence type="ECO:0000256" key="1">
    <source>
        <dbReference type="ARBA" id="ARBA00022649"/>
    </source>
</evidence>
<dbReference type="InterPro" id="IPR009956">
    <property type="entry name" value="Post-segregation_anti-tox_CcdA"/>
</dbReference>
<evidence type="ECO:0000313" key="2">
    <source>
        <dbReference type="EMBL" id="QIB67307.1"/>
    </source>
</evidence>